<organism evidence="3 4">
    <name type="scientific">Bacteroides ovatus</name>
    <dbReference type="NCBI Taxonomy" id="28116"/>
    <lineage>
        <taxon>Bacteria</taxon>
        <taxon>Pseudomonadati</taxon>
        <taxon>Bacteroidota</taxon>
        <taxon>Bacteroidia</taxon>
        <taxon>Bacteroidales</taxon>
        <taxon>Bacteroidaceae</taxon>
        <taxon>Bacteroides</taxon>
    </lineage>
</organism>
<dbReference type="Proteomes" id="UP000183670">
    <property type="component" value="Unassembled WGS sequence"/>
</dbReference>
<gene>
    <name evidence="3" type="ORF">SAMN05192581_1001263</name>
</gene>
<dbReference type="EMBL" id="FMYE01000001">
    <property type="protein sequence ID" value="SDB75375.1"/>
    <property type="molecule type" value="Genomic_DNA"/>
</dbReference>
<evidence type="ECO:0000313" key="4">
    <source>
        <dbReference type="Proteomes" id="UP000183670"/>
    </source>
</evidence>
<evidence type="ECO:0000256" key="1">
    <source>
        <dbReference type="ARBA" id="ARBA00038494"/>
    </source>
</evidence>
<dbReference type="CDD" id="cd02511">
    <property type="entry name" value="Beta4Glucosyltransferase"/>
    <property type="match status" value="1"/>
</dbReference>
<comment type="similarity">
    <text evidence="1">Belongs to the glycosyltransferase 2 family. WaaE/KdtX subfamily.</text>
</comment>
<feature type="domain" description="Glycosyltransferase 2-like" evidence="2">
    <location>
        <begin position="5"/>
        <end position="113"/>
    </location>
</feature>
<evidence type="ECO:0000313" key="3">
    <source>
        <dbReference type="EMBL" id="SDB75375.1"/>
    </source>
</evidence>
<proteinExistence type="inferred from homology"/>
<dbReference type="SUPFAM" id="SSF53448">
    <property type="entry name" value="Nucleotide-diphospho-sugar transferases"/>
    <property type="match status" value="1"/>
</dbReference>
<protein>
    <submittedName>
        <fullName evidence="3">Glycosyltransferase involved in cell wall bisynthesis</fullName>
    </submittedName>
</protein>
<dbReference type="InterPro" id="IPR001173">
    <property type="entry name" value="Glyco_trans_2-like"/>
</dbReference>
<name>A0A1G6G0I1_BACOV</name>
<dbReference type="RefSeq" id="WP_139164890.1">
    <property type="nucleotide sequence ID" value="NZ_FMYE01000001.1"/>
</dbReference>
<keyword evidence="3" id="KW-0808">Transferase</keyword>
<dbReference type="PANTHER" id="PTHR43630:SF2">
    <property type="entry name" value="GLYCOSYLTRANSFERASE"/>
    <property type="match status" value="1"/>
</dbReference>
<dbReference type="AlphaFoldDB" id="A0A1G6G0I1"/>
<reference evidence="3 4" key="1">
    <citation type="submission" date="2016-10" db="EMBL/GenBank/DDBJ databases">
        <authorList>
            <person name="de Groot N.N."/>
        </authorList>
    </citation>
    <scope>NUCLEOTIDE SEQUENCE [LARGE SCALE GENOMIC DNA]</scope>
    <source>
        <strain evidence="3 4">NLAE-zl-C500</strain>
    </source>
</reference>
<accession>A0A1G6G0I1</accession>
<dbReference type="Pfam" id="PF00535">
    <property type="entry name" value="Glycos_transf_2"/>
    <property type="match status" value="1"/>
</dbReference>
<sequence>MLDISVVILAYNEEIHIERCLNNARKFAKEIFIIDSFSTDKTVEIAEKMGAKVYKHAWENYSKQFNWGLQNLPITTEWVWRMDADEYLSDELITELHKKFLCLQDDVNGFTAPCRRIFMGKYIKHGILPLILLRLFKIKNAVCEKRYMDEHIQLSEGIISELKNPFYDDNLNGLTWWTNKHNGYATREAIDLLLTEYNLNEESVVNSGEHSATIRRKKLKYIKMPLFWRAFGFFILRYIFRGGFLDGKEGFLWHFLQGFWYRSLADAKVYELKKQYEWNEEKIKAYLKEKYL</sequence>
<dbReference type="Gene3D" id="3.90.550.10">
    <property type="entry name" value="Spore Coat Polysaccharide Biosynthesis Protein SpsA, Chain A"/>
    <property type="match status" value="1"/>
</dbReference>
<dbReference type="GO" id="GO:0016740">
    <property type="term" value="F:transferase activity"/>
    <property type="evidence" value="ECO:0007669"/>
    <property type="project" value="UniProtKB-KW"/>
</dbReference>
<dbReference type="PANTHER" id="PTHR43630">
    <property type="entry name" value="POLY-BETA-1,6-N-ACETYL-D-GLUCOSAMINE SYNTHASE"/>
    <property type="match status" value="1"/>
</dbReference>
<dbReference type="InterPro" id="IPR029044">
    <property type="entry name" value="Nucleotide-diphossugar_trans"/>
</dbReference>
<evidence type="ECO:0000259" key="2">
    <source>
        <dbReference type="Pfam" id="PF00535"/>
    </source>
</evidence>